<feature type="region of interest" description="Disordered" evidence="6">
    <location>
        <begin position="1114"/>
        <end position="1173"/>
    </location>
</feature>
<dbReference type="Gene3D" id="3.30.470.20">
    <property type="entry name" value="ATP-grasp fold, B domain"/>
    <property type="match status" value="1"/>
</dbReference>
<keyword evidence="8" id="KW-1185">Reference proteome</keyword>
<evidence type="ECO:0000313" key="7">
    <source>
        <dbReference type="EMBL" id="KAK0048542.1"/>
    </source>
</evidence>
<dbReference type="Proteomes" id="UP001233172">
    <property type="component" value="Unassembled WGS sequence"/>
</dbReference>
<evidence type="ECO:0000256" key="4">
    <source>
        <dbReference type="ARBA" id="ARBA00022741"/>
    </source>
</evidence>
<evidence type="ECO:0000256" key="5">
    <source>
        <dbReference type="ARBA" id="ARBA00022840"/>
    </source>
</evidence>
<keyword evidence="2" id="KW-0436">Ligase</keyword>
<evidence type="ECO:0000256" key="6">
    <source>
        <dbReference type="SAM" id="MobiDB-lite"/>
    </source>
</evidence>
<dbReference type="GO" id="GO:0036064">
    <property type="term" value="C:ciliary basal body"/>
    <property type="evidence" value="ECO:0007669"/>
    <property type="project" value="TreeGrafter"/>
</dbReference>
<reference evidence="7" key="2">
    <citation type="submission" date="2023-04" db="EMBL/GenBank/DDBJ databases">
        <authorList>
            <person name="Bu L."/>
            <person name="Lu L."/>
            <person name="Laidemitt M.R."/>
            <person name="Zhang S.M."/>
            <person name="Mutuku M."/>
            <person name="Mkoji G."/>
            <person name="Steinauer M."/>
            <person name="Loker E.S."/>
        </authorList>
    </citation>
    <scope>NUCLEOTIDE SEQUENCE</scope>
    <source>
        <strain evidence="7">KasaAsao</strain>
        <tissue evidence="7">Whole Snail</tissue>
    </source>
</reference>
<keyword evidence="5" id="KW-0067">ATP-binding</keyword>
<dbReference type="GO" id="GO:0005524">
    <property type="term" value="F:ATP binding"/>
    <property type="evidence" value="ECO:0007669"/>
    <property type="project" value="UniProtKB-KW"/>
</dbReference>
<dbReference type="FunFam" id="3.30.470.20:FF:000009">
    <property type="entry name" value="tubulin polyglutamylase TTLL5 isoform X1"/>
    <property type="match status" value="1"/>
</dbReference>
<evidence type="ECO:0000256" key="3">
    <source>
        <dbReference type="ARBA" id="ARBA00022701"/>
    </source>
</evidence>
<evidence type="ECO:0000313" key="8">
    <source>
        <dbReference type="Proteomes" id="UP001233172"/>
    </source>
</evidence>
<dbReference type="GO" id="GO:0070740">
    <property type="term" value="F:tubulin-glutamic acid ligase activity"/>
    <property type="evidence" value="ECO:0007669"/>
    <property type="project" value="TreeGrafter"/>
</dbReference>
<feature type="region of interest" description="Disordered" evidence="6">
    <location>
        <begin position="305"/>
        <end position="342"/>
    </location>
</feature>
<feature type="compositionally biased region" description="Polar residues" evidence="6">
    <location>
        <begin position="1150"/>
        <end position="1173"/>
    </location>
</feature>
<dbReference type="EMBL" id="JASAOG010000136">
    <property type="protein sequence ID" value="KAK0048542.1"/>
    <property type="molecule type" value="Genomic_DNA"/>
</dbReference>
<feature type="compositionally biased region" description="Basic and acidic residues" evidence="6">
    <location>
        <begin position="804"/>
        <end position="819"/>
    </location>
</feature>
<feature type="compositionally biased region" description="Low complexity" evidence="6">
    <location>
        <begin position="1114"/>
        <end position="1135"/>
    </location>
</feature>
<dbReference type="GO" id="GO:0005874">
    <property type="term" value="C:microtubule"/>
    <property type="evidence" value="ECO:0007669"/>
    <property type="project" value="UniProtKB-KW"/>
</dbReference>
<dbReference type="PANTHER" id="PTHR12241:SF161">
    <property type="entry name" value="TUBULIN POLYGLUTAMYLASE TTLL6"/>
    <property type="match status" value="1"/>
</dbReference>
<feature type="region of interest" description="Disordered" evidence="6">
    <location>
        <begin position="259"/>
        <end position="281"/>
    </location>
</feature>
<accession>A0AAD8F1R4</accession>
<dbReference type="GO" id="GO:0000226">
    <property type="term" value="P:microtubule cytoskeleton organization"/>
    <property type="evidence" value="ECO:0007669"/>
    <property type="project" value="TreeGrafter"/>
</dbReference>
<dbReference type="PANTHER" id="PTHR12241">
    <property type="entry name" value="TUBULIN POLYGLUTAMYLASE"/>
    <property type="match status" value="1"/>
</dbReference>
<proteinExistence type="inferred from homology"/>
<organism evidence="7 8">
    <name type="scientific">Biomphalaria pfeifferi</name>
    <name type="common">Bloodfluke planorb</name>
    <name type="synonym">Freshwater snail</name>
    <dbReference type="NCBI Taxonomy" id="112525"/>
    <lineage>
        <taxon>Eukaryota</taxon>
        <taxon>Metazoa</taxon>
        <taxon>Spiralia</taxon>
        <taxon>Lophotrochozoa</taxon>
        <taxon>Mollusca</taxon>
        <taxon>Gastropoda</taxon>
        <taxon>Heterobranchia</taxon>
        <taxon>Euthyneura</taxon>
        <taxon>Panpulmonata</taxon>
        <taxon>Hygrophila</taxon>
        <taxon>Lymnaeoidea</taxon>
        <taxon>Planorbidae</taxon>
        <taxon>Biomphalaria</taxon>
    </lineage>
</organism>
<feature type="non-terminal residue" evidence="7">
    <location>
        <position position="1"/>
    </location>
</feature>
<dbReference type="InterPro" id="IPR004344">
    <property type="entry name" value="TTL/TTLL_fam"/>
</dbReference>
<reference evidence="7" key="1">
    <citation type="journal article" date="2023" name="PLoS Negl. Trop. Dis.">
        <title>A genome sequence for Biomphalaria pfeifferi, the major vector snail for the human-infecting parasite Schistosoma mansoni.</title>
        <authorList>
            <person name="Bu L."/>
            <person name="Lu L."/>
            <person name="Laidemitt M.R."/>
            <person name="Zhang S.M."/>
            <person name="Mutuku M."/>
            <person name="Mkoji G."/>
            <person name="Steinauer M."/>
            <person name="Loker E.S."/>
        </authorList>
    </citation>
    <scope>NUCLEOTIDE SEQUENCE</scope>
    <source>
        <strain evidence="7">KasaAsao</strain>
    </source>
</reference>
<evidence type="ECO:0000256" key="2">
    <source>
        <dbReference type="ARBA" id="ARBA00022598"/>
    </source>
</evidence>
<dbReference type="Pfam" id="PF03133">
    <property type="entry name" value="TTL"/>
    <property type="match status" value="1"/>
</dbReference>
<sequence length="1467" mass="165411">IINIMSNGNSLPPCEIYKKNKSVKIPTQNISPLIKQSSADKKNNCHTLLLNPEPKTKFRIMTRSVSKSDSSLLDDRHSSGSECLSTEVSGVKRTEVQVLPSYMEPIPSKSVCLPTSKVSTLQNTKKEIFGEMVTQVSSFPNYSFPPKVTDSDMAVSHVYTSSQMGNDVFQLQQHSHVNNLTSGLGQGERDASQFGGLFMDGNYYTYFPLVENSSAGLCIPSMSGNYVSPTAVLSMTNNLKSGSFGVATTNDQTTQLRDPVDESYISSSSSDESDCEAASQPSQLVGNSAQELTLVDDDAPLLVFPSEEAGEGDDNATEGTTTAYNEDEDELDGEGAEEEESKLMIGAEDDTKEKKKKKKKRKKWLTICLSNCKYDVVRRTSRKYGFREVSDEDDWTLYWTDFSVALERVMDMKKYQKINHFPGMSEICRKDMLARNMNRMQKLFPKEYNVFPKTWCLPADYGDFQAYTRQKKNKTYILKPESGCQGRGIWVTKYPKDIKPNEHMICQVYITRPFLIDGFKFDLRVYTLITSCDPFRIFVFKDGLARFATFKYSEPNHNNTDNVYMHLTNYAINKHSQDFVRDDEAGSKRRISTINKYLRENGYDVDKLWSDIDDVIIKTLISAHSVLKHNYRTCFPNHVKGSACFEILGFDIIFDRKLKPIVLEVNHSPSFTTDADIDREIKGALIWDTLGLVNFGAVDRRKCVEEEKRRIKDRLLGKYVKKETKEELEAAYNQYLEQLEKYEEKHMGNYRRIYPIPGTERYDKYFHSSGSLFQETAAFKARQEMARQQREEIMRKKEKNEMMLKGKAKKDVLRPESPGRRRRKLSSRPTLPLRHIGNQQTPNNEPTNGTAILYYSKTLQARDRQLSFDVKEYEPVDTKKPQDIVEEEELERLSGLLQRDNLVRGLGIVEHAYRLLHSTPGILNNARSDQRGHGLTGQGHFHTLQPLPAPYRLSQTAGHSKMALRLELAKQELEMMKPIPNKAKDTHYYKCLLDRYFGPNHVLCKEGSFQRLQRCLSSISSPGVQFKKSSDYQFPHIRFSRTVASHTPSDQVYVNQELPPQMDVIIGKTDSLDHPKDSASLLGTMPMHTDESRPSALNLLSLTNIASNSLADAANPANKSSSNISASTNLTTNNTLGPNKAPSVIKYTMTHAQPANTSSKQSSTHTDQSSNVNGTIVTHTSSALNSYVPATLTLPEKSLITLSLYTVLNTDTSLESVTPSEKQKPKKYIKTNTRKILSKFAFPYSKHFSGLKRAISANAKLTASLTLDSQTPLLTTTIIFPSTSALSSYNLAKHVASSSLQPSYIQKTPNRVLPTTNQNDRSFQHYQRSRVTKKALGAASRPGPIVASIQEMDYRNMANLIDAKSGYQLEWRSDLSTPSRGRSLSAKQKEQDLSQTLSQGLSVVSAPAPVVYKPDISMSLNKGNNKLYTAQATDNQKSPNTQRLRNIPNMPFRKLEINDNNAFVFGQ</sequence>
<comment type="similarity">
    <text evidence="1">Belongs to the tubulin--tyrosine ligase family.</text>
</comment>
<gene>
    <name evidence="7" type="ORF">Bpfe_021985</name>
</gene>
<feature type="compositionally biased region" description="Acidic residues" evidence="6">
    <location>
        <begin position="325"/>
        <end position="340"/>
    </location>
</feature>
<protein>
    <submittedName>
        <fullName evidence="7">Tubulin polyglutamylase ttll6-like isoform X1</fullName>
    </submittedName>
</protein>
<feature type="compositionally biased region" description="Polar residues" evidence="6">
    <location>
        <begin position="837"/>
        <end position="848"/>
    </location>
</feature>
<keyword evidence="3" id="KW-0493">Microtubule</keyword>
<dbReference type="PROSITE" id="PS51221">
    <property type="entry name" value="TTL"/>
    <property type="match status" value="1"/>
</dbReference>
<comment type="caution">
    <text evidence="7">The sequence shown here is derived from an EMBL/GenBank/DDBJ whole genome shotgun (WGS) entry which is preliminary data.</text>
</comment>
<feature type="region of interest" description="Disordered" evidence="6">
    <location>
        <begin position="804"/>
        <end position="848"/>
    </location>
</feature>
<keyword evidence="4" id="KW-0547">Nucleotide-binding</keyword>
<dbReference type="SUPFAM" id="SSF56059">
    <property type="entry name" value="Glutathione synthetase ATP-binding domain-like"/>
    <property type="match status" value="1"/>
</dbReference>
<evidence type="ECO:0000256" key="1">
    <source>
        <dbReference type="ARBA" id="ARBA00006820"/>
    </source>
</evidence>
<name>A0AAD8F1R4_BIOPF</name>
<dbReference type="GO" id="GO:0015631">
    <property type="term" value="F:tubulin binding"/>
    <property type="evidence" value="ECO:0007669"/>
    <property type="project" value="TreeGrafter"/>
</dbReference>